<evidence type="ECO:0000313" key="3">
    <source>
        <dbReference type="EMBL" id="GHC65447.1"/>
    </source>
</evidence>
<dbReference type="InterPro" id="IPR045584">
    <property type="entry name" value="Pilin-like"/>
</dbReference>
<name>A0A918TWY7_9RHOB</name>
<dbReference type="AlphaFoldDB" id="A0A918TWY7"/>
<dbReference type="SUPFAM" id="SSF54523">
    <property type="entry name" value="Pili subunits"/>
    <property type="match status" value="1"/>
</dbReference>
<dbReference type="InterPro" id="IPR013545">
    <property type="entry name" value="T2SS_protein-GspG_C"/>
</dbReference>
<organism evidence="3 4">
    <name type="scientific">Neogemmobacter tilapiae</name>
    <dbReference type="NCBI Taxonomy" id="875041"/>
    <lineage>
        <taxon>Bacteria</taxon>
        <taxon>Pseudomonadati</taxon>
        <taxon>Pseudomonadota</taxon>
        <taxon>Alphaproteobacteria</taxon>
        <taxon>Rhodobacterales</taxon>
        <taxon>Paracoccaceae</taxon>
        <taxon>Neogemmobacter</taxon>
    </lineage>
</organism>
<proteinExistence type="predicted"/>
<keyword evidence="4" id="KW-1185">Reference proteome</keyword>
<feature type="region of interest" description="Disordered" evidence="1">
    <location>
        <begin position="103"/>
        <end position="123"/>
    </location>
</feature>
<dbReference type="Proteomes" id="UP000638981">
    <property type="component" value="Unassembled WGS sequence"/>
</dbReference>
<dbReference type="Pfam" id="PF08334">
    <property type="entry name" value="T2SSG"/>
    <property type="match status" value="1"/>
</dbReference>
<dbReference type="Gene3D" id="3.30.700.10">
    <property type="entry name" value="Glycoprotein, Type 4 Pilin"/>
    <property type="match status" value="1"/>
</dbReference>
<evidence type="ECO:0000256" key="1">
    <source>
        <dbReference type="SAM" id="MobiDB-lite"/>
    </source>
</evidence>
<evidence type="ECO:0000259" key="2">
    <source>
        <dbReference type="Pfam" id="PF08334"/>
    </source>
</evidence>
<reference evidence="3" key="1">
    <citation type="journal article" date="2014" name="Int. J. Syst. Evol. Microbiol.">
        <title>Complete genome sequence of Corynebacterium casei LMG S-19264T (=DSM 44701T), isolated from a smear-ripened cheese.</title>
        <authorList>
            <consortium name="US DOE Joint Genome Institute (JGI-PGF)"/>
            <person name="Walter F."/>
            <person name="Albersmeier A."/>
            <person name="Kalinowski J."/>
            <person name="Ruckert C."/>
        </authorList>
    </citation>
    <scope>NUCLEOTIDE SEQUENCE</scope>
    <source>
        <strain evidence="3">KCTC 23310</strain>
    </source>
</reference>
<feature type="domain" description="Type II secretion system protein GspG C-terminal" evidence="2">
    <location>
        <begin position="18"/>
        <end position="122"/>
    </location>
</feature>
<gene>
    <name evidence="3" type="ORF">GCM10007315_32570</name>
</gene>
<dbReference type="InterPro" id="IPR010054">
    <property type="entry name" value="Type2_sec_GspG"/>
</dbReference>
<dbReference type="GO" id="GO:0015627">
    <property type="term" value="C:type II protein secretion system complex"/>
    <property type="evidence" value="ECO:0007669"/>
    <property type="project" value="InterPro"/>
</dbReference>
<protein>
    <submittedName>
        <fullName evidence="3">Type II secretion system protein GspG</fullName>
    </submittedName>
</protein>
<dbReference type="GO" id="GO:0015628">
    <property type="term" value="P:protein secretion by the type II secretion system"/>
    <property type="evidence" value="ECO:0007669"/>
    <property type="project" value="InterPro"/>
</dbReference>
<comment type="caution">
    <text evidence="3">The sequence shown here is derived from an EMBL/GenBank/DDBJ whole genome shotgun (WGS) entry which is preliminary data.</text>
</comment>
<dbReference type="EMBL" id="BMYJ01000012">
    <property type="protein sequence ID" value="GHC65447.1"/>
    <property type="molecule type" value="Genomic_DNA"/>
</dbReference>
<sequence length="123" mass="13106">MVVLAIIALIAGLAGPRLIDSFGRAKSRAAQVQLSNLKSALQLFYIDEGRFPTEAEGILALVTAPSGLDSWKGPYVENAEVLNDPWGRPFIYRAPGQNGPFDLQSYGRDGVAGGNSEDADISL</sequence>
<reference evidence="3" key="2">
    <citation type="submission" date="2020-09" db="EMBL/GenBank/DDBJ databases">
        <authorList>
            <person name="Sun Q."/>
            <person name="Kim S."/>
        </authorList>
    </citation>
    <scope>NUCLEOTIDE SEQUENCE</scope>
    <source>
        <strain evidence="3">KCTC 23310</strain>
    </source>
</reference>
<dbReference type="NCBIfam" id="TIGR01710">
    <property type="entry name" value="typeII_sec_gspG"/>
    <property type="match status" value="1"/>
</dbReference>
<evidence type="ECO:0000313" key="4">
    <source>
        <dbReference type="Proteomes" id="UP000638981"/>
    </source>
</evidence>
<accession>A0A918TWY7</accession>